<dbReference type="InterPro" id="IPR051014">
    <property type="entry name" value="Cation_Transport_ATPase_IB"/>
</dbReference>
<dbReference type="OrthoDB" id="2145039at2"/>
<proteinExistence type="inferred from homology"/>
<feature type="transmembrane region" description="Helical" evidence="2">
    <location>
        <begin position="12"/>
        <end position="30"/>
    </location>
</feature>
<organism evidence="3 4">
    <name type="scientific">Weissella halotolerans DSM 20190</name>
    <dbReference type="NCBI Taxonomy" id="1123500"/>
    <lineage>
        <taxon>Bacteria</taxon>
        <taxon>Bacillati</taxon>
        <taxon>Bacillota</taxon>
        <taxon>Bacilli</taxon>
        <taxon>Lactobacillales</taxon>
        <taxon>Lactobacillaceae</taxon>
        <taxon>Weissella</taxon>
    </lineage>
</organism>
<dbReference type="STRING" id="1123500.GCA_000420365_01335"/>
<protein>
    <submittedName>
        <fullName evidence="3">Heavy metal translocating P-type ATPase</fullName>
    </submittedName>
</protein>
<dbReference type="InParanoid" id="A0A0R2FZ84"/>
<dbReference type="PATRIC" id="fig|1123500.6.peg.1217"/>
<keyword evidence="2" id="KW-0812">Transmembrane</keyword>
<feature type="transmembrane region" description="Helical" evidence="2">
    <location>
        <begin position="147"/>
        <end position="166"/>
    </location>
</feature>
<sequence length="528" mass="59438">MQNLQLHYKRYAFVAGILAFISALVMPLRWGQQVVLTTANATVFYGLIGLTGCLLLWTTVEMLIQAFRQDKEQTYTTLWLPILGQLAWYSVVVWLYLAPEDSGLLSFMTLPLLLVGLVMLYLTLSWSQGAERAWPASRPMQVAAQQMTWIAGFLSLYSLLFFGLTINWQVGLTLATASLLIIDPRWPLIWAAFRRMQVVTRLRRMGLIVTDPEQLLALKEIKNVVTEKAGILTADQYVIYTASSLDDGYSDFDVLTIMTSLEAALGGPLADAVQDYAREYGVYPGEAQDVIPMLSVGVQGEVLGQRFKLVSASYALNQNYAVDQRRLDAIIALGDSVSLLVLDRRVIGALSFSASIHRSLMRFDHFFSQHNMQVRVATTDTTGSVQKLMEMMATLVDVRAGLNPDQKQQQQHTWLNEQPSLLITNQYKATELQPTVTIAVGNNVSQADIVIKNLTNLNDLYTAADDLYRIDHQTLRLWQLVLLVMVLMTAGLQVLIATFWLTPILAVIIRSLVTWWIKQSTRWQSKHR</sequence>
<dbReference type="RefSeq" id="WP_022792043.1">
    <property type="nucleotide sequence ID" value="NZ_ATUU01000005.1"/>
</dbReference>
<evidence type="ECO:0000313" key="3">
    <source>
        <dbReference type="EMBL" id="KRN30791.1"/>
    </source>
</evidence>
<feature type="transmembrane region" description="Helical" evidence="2">
    <location>
        <begin position="42"/>
        <end position="64"/>
    </location>
</feature>
<evidence type="ECO:0000256" key="1">
    <source>
        <dbReference type="ARBA" id="ARBA00006024"/>
    </source>
</evidence>
<feature type="transmembrane region" description="Helical" evidence="2">
    <location>
        <begin position="76"/>
        <end position="97"/>
    </location>
</feature>
<feature type="transmembrane region" description="Helical" evidence="2">
    <location>
        <begin position="103"/>
        <end position="126"/>
    </location>
</feature>
<gene>
    <name evidence="3" type="ORF">IV68_GL001218</name>
</gene>
<name>A0A0R2FZ84_9LACO</name>
<comment type="similarity">
    <text evidence="1">Belongs to the cation transport ATPase (P-type) (TC 3.A.3) family. Type IB subfamily.</text>
</comment>
<reference evidence="3 4" key="1">
    <citation type="journal article" date="2015" name="Genome Announc.">
        <title>Expanding the biotechnology potential of lactobacilli through comparative genomics of 213 strains and associated genera.</title>
        <authorList>
            <person name="Sun Z."/>
            <person name="Harris H.M."/>
            <person name="McCann A."/>
            <person name="Guo C."/>
            <person name="Argimon S."/>
            <person name="Zhang W."/>
            <person name="Yang X."/>
            <person name="Jeffery I.B."/>
            <person name="Cooney J.C."/>
            <person name="Kagawa T.F."/>
            <person name="Liu W."/>
            <person name="Song Y."/>
            <person name="Salvetti E."/>
            <person name="Wrobel A."/>
            <person name="Rasinkangas P."/>
            <person name="Parkhill J."/>
            <person name="Rea M.C."/>
            <person name="O'Sullivan O."/>
            <person name="Ritari J."/>
            <person name="Douillard F.P."/>
            <person name="Paul Ross R."/>
            <person name="Yang R."/>
            <person name="Briner A.E."/>
            <person name="Felis G.E."/>
            <person name="de Vos W.M."/>
            <person name="Barrangou R."/>
            <person name="Klaenhammer T.R."/>
            <person name="Caufield P.W."/>
            <person name="Cui Y."/>
            <person name="Zhang H."/>
            <person name="O'Toole P.W."/>
        </authorList>
    </citation>
    <scope>NUCLEOTIDE SEQUENCE [LARGE SCALE GENOMIC DNA]</scope>
    <source>
        <strain evidence="3 4">DSM 20190</strain>
    </source>
</reference>
<dbReference type="GO" id="GO:0016020">
    <property type="term" value="C:membrane"/>
    <property type="evidence" value="ECO:0007669"/>
    <property type="project" value="TreeGrafter"/>
</dbReference>
<dbReference type="Gene3D" id="3.40.1110.10">
    <property type="entry name" value="Calcium-transporting ATPase, cytoplasmic domain N"/>
    <property type="match status" value="1"/>
</dbReference>
<dbReference type="PANTHER" id="PTHR48085">
    <property type="entry name" value="CADMIUM/ZINC-TRANSPORTING ATPASE HMA2-RELATED"/>
    <property type="match status" value="1"/>
</dbReference>
<dbReference type="PANTHER" id="PTHR48085:SF1">
    <property type="entry name" value="CATION TRANSPORTING ATPASE (E1-E2 FAMILY)"/>
    <property type="match status" value="1"/>
</dbReference>
<evidence type="ECO:0000256" key="2">
    <source>
        <dbReference type="SAM" id="Phobius"/>
    </source>
</evidence>
<dbReference type="EMBL" id="JQAX01000005">
    <property type="protein sequence ID" value="KRN30791.1"/>
    <property type="molecule type" value="Genomic_DNA"/>
</dbReference>
<keyword evidence="2" id="KW-1133">Transmembrane helix</keyword>
<dbReference type="eggNOG" id="COG2217">
    <property type="taxonomic scope" value="Bacteria"/>
</dbReference>
<dbReference type="Proteomes" id="UP000051296">
    <property type="component" value="Unassembled WGS sequence"/>
</dbReference>
<dbReference type="InterPro" id="IPR023214">
    <property type="entry name" value="HAD_sf"/>
</dbReference>
<dbReference type="GO" id="GO:0000166">
    <property type="term" value="F:nucleotide binding"/>
    <property type="evidence" value="ECO:0007669"/>
    <property type="project" value="InterPro"/>
</dbReference>
<keyword evidence="2" id="KW-0472">Membrane</keyword>
<accession>A0A0R2FZ84</accession>
<dbReference type="Gene3D" id="3.40.50.1000">
    <property type="entry name" value="HAD superfamily/HAD-like"/>
    <property type="match status" value="1"/>
</dbReference>
<keyword evidence="4" id="KW-1185">Reference proteome</keyword>
<dbReference type="GO" id="GO:0022857">
    <property type="term" value="F:transmembrane transporter activity"/>
    <property type="evidence" value="ECO:0007669"/>
    <property type="project" value="TreeGrafter"/>
</dbReference>
<dbReference type="SUPFAM" id="SSF81660">
    <property type="entry name" value="Metal cation-transporting ATPase, ATP-binding domain N"/>
    <property type="match status" value="1"/>
</dbReference>
<comment type="caution">
    <text evidence="3">The sequence shown here is derived from an EMBL/GenBank/DDBJ whole genome shotgun (WGS) entry which is preliminary data.</text>
</comment>
<evidence type="ECO:0000313" key="4">
    <source>
        <dbReference type="Proteomes" id="UP000051296"/>
    </source>
</evidence>
<dbReference type="InterPro" id="IPR023299">
    <property type="entry name" value="ATPase_P-typ_cyto_dom_N"/>
</dbReference>
<dbReference type="AlphaFoldDB" id="A0A0R2FZ84"/>